<dbReference type="PANTHER" id="PTHR30231:SF42">
    <property type="entry name" value="EXONUCLEASE"/>
    <property type="match status" value="1"/>
</dbReference>
<dbReference type="Pfam" id="PF00929">
    <property type="entry name" value="RNase_T"/>
    <property type="match status" value="1"/>
</dbReference>
<dbReference type="EMBL" id="JAAXPI010000016">
    <property type="protein sequence ID" value="NKZ05002.1"/>
    <property type="molecule type" value="Genomic_DNA"/>
</dbReference>
<dbReference type="InterPro" id="IPR036397">
    <property type="entry name" value="RNaseH_sf"/>
</dbReference>
<evidence type="ECO:0000256" key="1">
    <source>
        <dbReference type="ARBA" id="ARBA00022839"/>
    </source>
</evidence>
<proteinExistence type="predicted"/>
<dbReference type="RefSeq" id="WP_067627633.1">
    <property type="nucleotide sequence ID" value="NZ_JAAXPI010000016.1"/>
</dbReference>
<dbReference type="GO" id="GO:0005829">
    <property type="term" value="C:cytosol"/>
    <property type="evidence" value="ECO:0007669"/>
    <property type="project" value="TreeGrafter"/>
</dbReference>
<dbReference type="FunFam" id="3.30.420.10:FF:000045">
    <property type="entry name" value="3'-5' exonuclease DinG"/>
    <property type="match status" value="1"/>
</dbReference>
<dbReference type="InterPro" id="IPR001357">
    <property type="entry name" value="BRCT_dom"/>
</dbReference>
<gene>
    <name evidence="3" type="ORF">HGB48_14790</name>
</gene>
<dbReference type="PANTHER" id="PTHR30231">
    <property type="entry name" value="DNA POLYMERASE III SUBUNIT EPSILON"/>
    <property type="match status" value="1"/>
</dbReference>
<dbReference type="Gene3D" id="3.30.420.10">
    <property type="entry name" value="Ribonuclease H-like superfamily/Ribonuclease H"/>
    <property type="match status" value="1"/>
</dbReference>
<dbReference type="Pfam" id="PF00533">
    <property type="entry name" value="BRCT"/>
    <property type="match status" value="1"/>
</dbReference>
<evidence type="ECO:0000313" key="4">
    <source>
        <dbReference type="Proteomes" id="UP000579250"/>
    </source>
</evidence>
<dbReference type="Proteomes" id="UP000579250">
    <property type="component" value="Unassembled WGS sequence"/>
</dbReference>
<feature type="domain" description="BRCT" evidence="2">
    <location>
        <begin position="214"/>
        <end position="310"/>
    </location>
</feature>
<dbReference type="InterPro" id="IPR036420">
    <property type="entry name" value="BRCT_dom_sf"/>
</dbReference>
<dbReference type="Gene3D" id="3.40.50.10190">
    <property type="entry name" value="BRCT domain"/>
    <property type="match status" value="1"/>
</dbReference>
<dbReference type="AlphaFoldDB" id="A0A846Z1L4"/>
<dbReference type="SUPFAM" id="SSF53098">
    <property type="entry name" value="Ribonuclease H-like"/>
    <property type="match status" value="1"/>
</dbReference>
<sequence length="310" mass="33230">MTSWVAIDFETANALRGSPCSVGLVKVKGGRIVEEWSSLIRPPDGRDHFDAFNVGIHGITADDVRDAPGWPETLERIVRFTGGAPLVAHNAAFDLGVLADTCEAIGRPAPDLRFACTLVVARRTWTGLLSYKLPVLADALGIDLPRHHDAGDDARAAAHVMLAALKRQGTATLADLLAVHRIRMGSYRDGVRQGCAYRGCARREPSPDADPDADPDNPFYGRTVCFTGSLPNMKRAVAAKRIAALGAWTADSVTKSVDLLVVGGIEPHQLAPGAKKTGKLAKAERLRDSGHDTTVIDHEEFYELLAVAEG</sequence>
<dbReference type="InterPro" id="IPR012337">
    <property type="entry name" value="RNaseH-like_sf"/>
</dbReference>
<keyword evidence="4" id="KW-1185">Reference proteome</keyword>
<keyword evidence="1" id="KW-0378">Hydrolase</keyword>
<comment type="caution">
    <text evidence="3">The sequence shown here is derived from an EMBL/GenBank/DDBJ whole genome shotgun (WGS) entry which is preliminary data.</text>
</comment>
<organism evidence="3 4">
    <name type="scientific">Actinomadura latina</name>
    <dbReference type="NCBI Taxonomy" id="163603"/>
    <lineage>
        <taxon>Bacteria</taxon>
        <taxon>Bacillati</taxon>
        <taxon>Actinomycetota</taxon>
        <taxon>Actinomycetes</taxon>
        <taxon>Streptosporangiales</taxon>
        <taxon>Thermomonosporaceae</taxon>
        <taxon>Actinomadura</taxon>
    </lineage>
</organism>
<keyword evidence="1" id="KW-0269">Exonuclease</keyword>
<protein>
    <submittedName>
        <fullName evidence="3">DNA polymerase III</fullName>
    </submittedName>
</protein>
<dbReference type="InterPro" id="IPR013520">
    <property type="entry name" value="Ribonucl_H"/>
</dbReference>
<keyword evidence="1" id="KW-0540">Nuclease</keyword>
<dbReference type="CDD" id="cd06130">
    <property type="entry name" value="DNA_pol_III_epsilon_like"/>
    <property type="match status" value="1"/>
</dbReference>
<reference evidence="3 4" key="1">
    <citation type="submission" date="2020-04" db="EMBL/GenBank/DDBJ databases">
        <title>MicrobeNet Type strains.</title>
        <authorList>
            <person name="Nicholson A.C."/>
        </authorList>
    </citation>
    <scope>NUCLEOTIDE SEQUENCE [LARGE SCALE GENOMIC DNA]</scope>
    <source>
        <strain evidence="3 4">ATCC BAA-277</strain>
    </source>
</reference>
<dbReference type="SMART" id="SM00479">
    <property type="entry name" value="EXOIII"/>
    <property type="match status" value="1"/>
</dbReference>
<dbReference type="GO" id="GO:0003676">
    <property type="term" value="F:nucleic acid binding"/>
    <property type="evidence" value="ECO:0007669"/>
    <property type="project" value="InterPro"/>
</dbReference>
<evidence type="ECO:0000313" key="3">
    <source>
        <dbReference type="EMBL" id="NKZ05002.1"/>
    </source>
</evidence>
<dbReference type="PROSITE" id="PS50172">
    <property type="entry name" value="BRCT"/>
    <property type="match status" value="1"/>
</dbReference>
<dbReference type="SUPFAM" id="SSF52113">
    <property type="entry name" value="BRCT domain"/>
    <property type="match status" value="1"/>
</dbReference>
<dbReference type="CDD" id="cd17748">
    <property type="entry name" value="BRCT_DNA_ligase_like"/>
    <property type="match status" value="1"/>
</dbReference>
<evidence type="ECO:0000259" key="2">
    <source>
        <dbReference type="PROSITE" id="PS50172"/>
    </source>
</evidence>
<dbReference type="GO" id="GO:0008408">
    <property type="term" value="F:3'-5' exonuclease activity"/>
    <property type="evidence" value="ECO:0007669"/>
    <property type="project" value="TreeGrafter"/>
</dbReference>
<accession>A0A846Z1L4</accession>
<name>A0A846Z1L4_9ACTN</name>